<dbReference type="PIRSF" id="PIRSF021290">
    <property type="entry name" value="DUF1273"/>
    <property type="match status" value="1"/>
</dbReference>
<dbReference type="RefSeq" id="WP_168005654.1">
    <property type="nucleotide sequence ID" value="NZ_JAATHJ010000007.1"/>
</dbReference>
<reference evidence="1 2" key="1">
    <citation type="submission" date="2020-03" db="EMBL/GenBank/DDBJ databases">
        <title>Assessment of the enzymatic potential of alkaline-tolerant lipase obtained from Bacillus luteus H11 (technogenic soil) for the bioremediation of saline soils contaminated with petroleum substances.</title>
        <authorList>
            <person name="Kalwasinska A."/>
        </authorList>
    </citation>
    <scope>NUCLEOTIDE SEQUENCE [LARGE SCALE GENOMIC DNA]</scope>
    <source>
        <strain evidence="1 2">H11</strain>
    </source>
</reference>
<dbReference type="PANTHER" id="PTHR38440">
    <property type="entry name" value="UPF0398 PROTEIN YPSA"/>
    <property type="match status" value="1"/>
</dbReference>
<dbReference type="SUPFAM" id="SSF102405">
    <property type="entry name" value="MCP/YpsA-like"/>
    <property type="match status" value="1"/>
</dbReference>
<accession>A0A969PPM8</accession>
<keyword evidence="2" id="KW-1185">Reference proteome</keyword>
<protein>
    <submittedName>
        <fullName evidence="1">DUF1273 family protein</fullName>
    </submittedName>
</protein>
<dbReference type="EMBL" id="JAATHJ010000007">
    <property type="protein sequence ID" value="NJP37245.1"/>
    <property type="molecule type" value="Genomic_DNA"/>
</dbReference>
<comment type="caution">
    <text evidence="1">The sequence shown here is derived from an EMBL/GenBank/DDBJ whole genome shotgun (WGS) entry which is preliminary data.</text>
</comment>
<evidence type="ECO:0000313" key="2">
    <source>
        <dbReference type="Proteomes" id="UP000752012"/>
    </source>
</evidence>
<dbReference type="AlphaFoldDB" id="A0A969PPM8"/>
<evidence type="ECO:0000313" key="1">
    <source>
        <dbReference type="EMBL" id="NJP37245.1"/>
    </source>
</evidence>
<dbReference type="InterPro" id="IPR010697">
    <property type="entry name" value="YspA"/>
</dbReference>
<proteinExistence type="predicted"/>
<organism evidence="1 2">
    <name type="scientific">Alkalicoccus luteus</name>
    <dbReference type="NCBI Taxonomy" id="1237094"/>
    <lineage>
        <taxon>Bacteria</taxon>
        <taxon>Bacillati</taxon>
        <taxon>Bacillota</taxon>
        <taxon>Bacilli</taxon>
        <taxon>Bacillales</taxon>
        <taxon>Bacillaceae</taxon>
        <taxon>Alkalicoccus</taxon>
    </lineage>
</organism>
<dbReference type="PANTHER" id="PTHR38440:SF1">
    <property type="entry name" value="UPF0398 PROTEIN SPR0331"/>
    <property type="match status" value="1"/>
</dbReference>
<dbReference type="Gene3D" id="3.40.50.450">
    <property type="match status" value="1"/>
</dbReference>
<name>A0A969PPM8_9BACI</name>
<dbReference type="NCBIfam" id="NF010181">
    <property type="entry name" value="PRK13660.1"/>
    <property type="match status" value="1"/>
</dbReference>
<dbReference type="Pfam" id="PF06908">
    <property type="entry name" value="YpsA"/>
    <property type="match status" value="1"/>
</dbReference>
<sequence length="185" mass="21549">MAVSMAISGYKPHEIGVFNERHEQLPFLKKALRRKIEDAVNEYGVEWIVISGQAGVELWAGEAVIDMKKEGAAVQLAVLAPFLQQEERYQEAVKELYQTVWQQSDYRAWITERPYESPEQLKQKNRFIVDKTDVMLLLYDTDKPGTPSFYLEAAHSRQERDHYPIVYITPDDIEDAVRDELDDWN</sequence>
<gene>
    <name evidence="1" type="ORF">HCN83_06545</name>
</gene>
<dbReference type="Proteomes" id="UP000752012">
    <property type="component" value="Unassembled WGS sequence"/>
</dbReference>